<reference evidence="1 2" key="1">
    <citation type="journal article" date="2021" name="Elife">
        <title>Chloroplast acquisition without the gene transfer in kleptoplastic sea slugs, Plakobranchus ocellatus.</title>
        <authorList>
            <person name="Maeda T."/>
            <person name="Takahashi S."/>
            <person name="Yoshida T."/>
            <person name="Shimamura S."/>
            <person name="Takaki Y."/>
            <person name="Nagai Y."/>
            <person name="Toyoda A."/>
            <person name="Suzuki Y."/>
            <person name="Arimoto A."/>
            <person name="Ishii H."/>
            <person name="Satoh N."/>
            <person name="Nishiyama T."/>
            <person name="Hasebe M."/>
            <person name="Maruyama T."/>
            <person name="Minagawa J."/>
            <person name="Obokata J."/>
            <person name="Shigenobu S."/>
        </authorList>
    </citation>
    <scope>NUCLEOTIDE SEQUENCE [LARGE SCALE GENOMIC DNA]</scope>
</reference>
<dbReference type="EMBL" id="BMAT01010781">
    <property type="protein sequence ID" value="GFR60610.1"/>
    <property type="molecule type" value="Genomic_DNA"/>
</dbReference>
<organism evidence="1 2">
    <name type="scientific">Elysia marginata</name>
    <dbReference type="NCBI Taxonomy" id="1093978"/>
    <lineage>
        <taxon>Eukaryota</taxon>
        <taxon>Metazoa</taxon>
        <taxon>Spiralia</taxon>
        <taxon>Lophotrochozoa</taxon>
        <taxon>Mollusca</taxon>
        <taxon>Gastropoda</taxon>
        <taxon>Heterobranchia</taxon>
        <taxon>Euthyneura</taxon>
        <taxon>Panpulmonata</taxon>
        <taxon>Sacoglossa</taxon>
        <taxon>Placobranchoidea</taxon>
        <taxon>Plakobranchidae</taxon>
        <taxon>Elysia</taxon>
    </lineage>
</organism>
<evidence type="ECO:0000313" key="1">
    <source>
        <dbReference type="EMBL" id="GFR60610.1"/>
    </source>
</evidence>
<protein>
    <submittedName>
        <fullName evidence="1">Uncharacterized protein</fullName>
    </submittedName>
</protein>
<name>A0AAV4EIQ2_9GAST</name>
<evidence type="ECO:0000313" key="2">
    <source>
        <dbReference type="Proteomes" id="UP000762676"/>
    </source>
</evidence>
<proteinExistence type="predicted"/>
<dbReference type="Proteomes" id="UP000762676">
    <property type="component" value="Unassembled WGS sequence"/>
</dbReference>
<gene>
    <name evidence="1" type="ORF">ElyMa_005411200</name>
</gene>
<sequence length="88" mass="9963">MIEGQHHLCAYVRQTWMESSVWDPASWSSFYRAICTNNDVEGWHCHLNSKAGRGQLNMYLLMRLLATEAALVCVNLTLLCESASSEGR</sequence>
<dbReference type="AlphaFoldDB" id="A0AAV4EIQ2"/>
<keyword evidence="2" id="KW-1185">Reference proteome</keyword>
<comment type="caution">
    <text evidence="1">The sequence shown here is derived from an EMBL/GenBank/DDBJ whole genome shotgun (WGS) entry which is preliminary data.</text>
</comment>
<accession>A0AAV4EIQ2</accession>